<dbReference type="InterPro" id="IPR008030">
    <property type="entry name" value="NmrA-like"/>
</dbReference>
<keyword evidence="2" id="KW-0560">Oxidoreductase</keyword>
<dbReference type="SUPFAM" id="SSF51735">
    <property type="entry name" value="NAD(P)-binding Rossmann-fold domains"/>
    <property type="match status" value="1"/>
</dbReference>
<dbReference type="InterPro" id="IPR036291">
    <property type="entry name" value="NAD(P)-bd_dom_sf"/>
</dbReference>
<evidence type="ECO:0000256" key="2">
    <source>
        <dbReference type="ARBA" id="ARBA00023002"/>
    </source>
</evidence>
<feature type="compositionally biased region" description="Low complexity" evidence="3">
    <location>
        <begin position="255"/>
        <end position="264"/>
    </location>
</feature>
<reference evidence="5" key="1">
    <citation type="submission" date="2023-03" db="EMBL/GenBank/DDBJ databases">
        <title>Massive genome expansion in bonnet fungi (Mycena s.s.) driven by repeated elements and novel gene families across ecological guilds.</title>
        <authorList>
            <consortium name="Lawrence Berkeley National Laboratory"/>
            <person name="Harder C.B."/>
            <person name="Miyauchi S."/>
            <person name="Viragh M."/>
            <person name="Kuo A."/>
            <person name="Thoen E."/>
            <person name="Andreopoulos B."/>
            <person name="Lu D."/>
            <person name="Skrede I."/>
            <person name="Drula E."/>
            <person name="Henrissat B."/>
            <person name="Morin E."/>
            <person name="Kohler A."/>
            <person name="Barry K."/>
            <person name="LaButti K."/>
            <person name="Morin E."/>
            <person name="Salamov A."/>
            <person name="Lipzen A."/>
            <person name="Mereny Z."/>
            <person name="Hegedus B."/>
            <person name="Baldrian P."/>
            <person name="Stursova M."/>
            <person name="Weitz H."/>
            <person name="Taylor A."/>
            <person name="Grigoriev I.V."/>
            <person name="Nagy L.G."/>
            <person name="Martin F."/>
            <person name="Kauserud H."/>
        </authorList>
    </citation>
    <scope>NUCLEOTIDE SEQUENCE</scope>
    <source>
        <strain evidence="5">CBHHK002</strain>
    </source>
</reference>
<keyword evidence="6" id="KW-1185">Reference proteome</keyword>
<proteinExistence type="predicted"/>
<evidence type="ECO:0000259" key="4">
    <source>
        <dbReference type="Pfam" id="PF05368"/>
    </source>
</evidence>
<feature type="domain" description="NmrA-like" evidence="4">
    <location>
        <begin position="8"/>
        <end position="212"/>
    </location>
</feature>
<dbReference type="AlphaFoldDB" id="A0AAD7A8U5"/>
<dbReference type="PANTHER" id="PTHR47706">
    <property type="entry name" value="NMRA-LIKE FAMILY PROTEIN"/>
    <property type="match status" value="1"/>
</dbReference>
<evidence type="ECO:0000256" key="1">
    <source>
        <dbReference type="ARBA" id="ARBA00022857"/>
    </source>
</evidence>
<dbReference type="PANTHER" id="PTHR47706:SF9">
    <property type="entry name" value="NMRA-LIKE DOMAIN-CONTAINING PROTEIN-RELATED"/>
    <property type="match status" value="1"/>
</dbReference>
<comment type="caution">
    <text evidence="5">The sequence shown here is derived from an EMBL/GenBank/DDBJ whole genome shotgun (WGS) entry which is preliminary data.</text>
</comment>
<protein>
    <recommendedName>
        <fullName evidence="4">NmrA-like domain-containing protein</fullName>
    </recommendedName>
</protein>
<evidence type="ECO:0000313" key="5">
    <source>
        <dbReference type="EMBL" id="KAJ7352330.1"/>
    </source>
</evidence>
<accession>A0AAD7A8U5</accession>
<evidence type="ECO:0000256" key="3">
    <source>
        <dbReference type="SAM" id="MobiDB-lite"/>
    </source>
</evidence>
<feature type="region of interest" description="Disordered" evidence="3">
    <location>
        <begin position="242"/>
        <end position="264"/>
    </location>
</feature>
<name>A0AAD7A8U5_9AGAR</name>
<dbReference type="GO" id="GO:0016491">
    <property type="term" value="F:oxidoreductase activity"/>
    <property type="evidence" value="ECO:0007669"/>
    <property type="project" value="UniProtKB-KW"/>
</dbReference>
<dbReference type="EMBL" id="JARIHO010000012">
    <property type="protein sequence ID" value="KAJ7352330.1"/>
    <property type="molecule type" value="Genomic_DNA"/>
</dbReference>
<dbReference type="Proteomes" id="UP001218218">
    <property type="component" value="Unassembled WGS sequence"/>
</dbReference>
<evidence type="ECO:0000313" key="6">
    <source>
        <dbReference type="Proteomes" id="UP001218218"/>
    </source>
</evidence>
<dbReference type="Pfam" id="PF05368">
    <property type="entry name" value="NmrA"/>
    <property type="match status" value="1"/>
</dbReference>
<dbReference type="InterPro" id="IPR051609">
    <property type="entry name" value="NmrA/Isoflavone_reductase-like"/>
</dbReference>
<sequence>MSIYKSFAVVGAGNIGLPILNALAAKNVAVILLSRPGSAAKTVPSGVEVIQVDPSNATAVAAIFKEHKVDVVLTMTPGTVPEAQRPVVDAAKLAGVKLFVPSEYGLANEGAEGVLGGKNKIAAYLKSVGIPATRIYTGLFTEYIPWLVDYPNGGKVKVIGKGEQPVSFTSVSDIVGFVAHILTTLPPSELEDRTLRLEGDRSSVSGLATHFNTSVEYVDTIAGEGGDIKVLLQNAMATGAGSSGWDGANGREGTGSNAAGSGNALWPGHKWQSIKEVLKL</sequence>
<dbReference type="Gene3D" id="3.40.50.720">
    <property type="entry name" value="NAD(P)-binding Rossmann-like Domain"/>
    <property type="match status" value="1"/>
</dbReference>
<gene>
    <name evidence="5" type="ORF">DFH08DRAFT_858561</name>
</gene>
<keyword evidence="1" id="KW-0521">NADP</keyword>
<organism evidence="5 6">
    <name type="scientific">Mycena albidolilacea</name>
    <dbReference type="NCBI Taxonomy" id="1033008"/>
    <lineage>
        <taxon>Eukaryota</taxon>
        <taxon>Fungi</taxon>
        <taxon>Dikarya</taxon>
        <taxon>Basidiomycota</taxon>
        <taxon>Agaricomycotina</taxon>
        <taxon>Agaricomycetes</taxon>
        <taxon>Agaricomycetidae</taxon>
        <taxon>Agaricales</taxon>
        <taxon>Marasmiineae</taxon>
        <taxon>Mycenaceae</taxon>
        <taxon>Mycena</taxon>
    </lineage>
</organism>